<keyword evidence="5" id="KW-0631">Potassium channel</keyword>
<keyword evidence="2" id="KW-0813">Transport</keyword>
<dbReference type="PRINTS" id="PR00169">
    <property type="entry name" value="KCHANNEL"/>
</dbReference>
<feature type="transmembrane region" description="Helical" evidence="13">
    <location>
        <begin position="628"/>
        <end position="649"/>
    </location>
</feature>
<evidence type="ECO:0000256" key="4">
    <source>
        <dbReference type="ARBA" id="ARBA00022692"/>
    </source>
</evidence>
<comment type="subcellular location">
    <subcellularLocation>
        <location evidence="1">Membrane</location>
        <topology evidence="1">Multi-pass membrane protein</topology>
    </subcellularLocation>
</comment>
<keyword evidence="9" id="KW-0406">Ion transport</keyword>
<keyword evidence="17" id="KW-1185">Reference proteome</keyword>
<feature type="transmembrane region" description="Helical" evidence="13">
    <location>
        <begin position="564"/>
        <end position="587"/>
    </location>
</feature>
<feature type="domain" description="Potassium channel tetramerisation-type BTB" evidence="15">
    <location>
        <begin position="134"/>
        <end position="222"/>
    </location>
</feature>
<evidence type="ECO:0000256" key="8">
    <source>
        <dbReference type="ARBA" id="ARBA00022989"/>
    </source>
</evidence>
<dbReference type="InterPro" id="IPR011333">
    <property type="entry name" value="SKP1/BTB/POZ_sf"/>
</dbReference>
<dbReference type="PRINTS" id="PR01496">
    <property type="entry name" value="SHAKERCHANEL"/>
</dbReference>
<dbReference type="EMBL" id="CAWYQH010000068">
    <property type="protein sequence ID" value="CAK8679733.1"/>
    <property type="molecule type" value="Genomic_DNA"/>
</dbReference>
<name>A0ABP0FJ84_CLALP</name>
<keyword evidence="10 13" id="KW-0472">Membrane</keyword>
<dbReference type="InterPro" id="IPR028325">
    <property type="entry name" value="VG_K_chnl"/>
</dbReference>
<feature type="region of interest" description="Disordered" evidence="12">
    <location>
        <begin position="1"/>
        <end position="93"/>
    </location>
</feature>
<evidence type="ECO:0000259" key="14">
    <source>
        <dbReference type="Pfam" id="PF00520"/>
    </source>
</evidence>
<dbReference type="InterPro" id="IPR005821">
    <property type="entry name" value="Ion_trans_dom"/>
</dbReference>
<feature type="compositionally biased region" description="Polar residues" evidence="12">
    <location>
        <begin position="71"/>
        <end position="93"/>
    </location>
</feature>
<dbReference type="InterPro" id="IPR003131">
    <property type="entry name" value="T1-type_BTB"/>
</dbReference>
<reference evidence="16 17" key="1">
    <citation type="submission" date="2024-02" db="EMBL/GenBank/DDBJ databases">
        <authorList>
            <person name="Daric V."/>
            <person name="Darras S."/>
        </authorList>
    </citation>
    <scope>NUCLEOTIDE SEQUENCE [LARGE SCALE GENOMIC DNA]</scope>
</reference>
<dbReference type="Pfam" id="PF02214">
    <property type="entry name" value="BTB_2"/>
    <property type="match status" value="1"/>
</dbReference>
<dbReference type="Gene3D" id="1.10.287.70">
    <property type="match status" value="1"/>
</dbReference>
<sequence>MDKYDMTSKNNHKRITSSSIPSDNRMTSSHDNGLSTDLLLSDAEPSHLRHRKRQSTKWQSDTERECMTSPYPATSTSLIKSSGNEETESANSSDILRSRRANVIILLPTAVDGDHNWQCIRFRDYIPENYKQRFNVSGKIFEVDSRILDRHPESLLGNPEKKRQYFDRKRDEYFFDRNQDMFEAILDFYVKGDVLRRPDNISIDIFIKDIKFYSFGRDTLKQFLLEEGILRCSKEKPVPDGRVRKFLWKLLENYEGSLLSHIIICISVLVIIVSVVVFCLETLTGFKPLHHDLNESFIPALNACESFLNNHSTDFSSRDRDFVSTTGVPLLTLYSQDIVVQESKAILNECSFNSSLNLKLRYALARCQIEFSCHKKLLHDFYSKFVIPSSFQQQSQQTSAVTHQTRKLRQEKTTKSVYLHGTCTRDDVFITLYTVCAEMEKQPCTSPNRWLVLEAYMGSPAAILFLIELCCIVWFLLQLILRFISCPGKIKFLKDPLNLNDIVAVVAYFIDLSLNILYLGKRRPRYIINLSRFIGVVRSLRILKLSQYSRELRLASFVVVRRAAILLFYLLSILMVLVVLFSTFVFVAEHETNGASFPSIPHSFWWTIITITTVGYGDVTPRTLCGKLVGILCIKAGVVFSTFWVGSIMSDYITLSCLDRDACKLDPEDLMEGEDKDEDDRKSATIKRFLENLSREVRKCEIVLVEHFSKQHQSFHTLWNLAREELGKQRHTRASKNYRRNSVFHICMAKMKMVIKCSDYPSQRTVTV</sequence>
<dbReference type="PANTHER" id="PTHR11537:SF113">
    <property type="entry name" value="POTASSIUM VOLTAGE-GATED CHANNEL PROTEIN SHAKER"/>
    <property type="match status" value="1"/>
</dbReference>
<protein>
    <submittedName>
        <fullName evidence="16">Uncharacterized protein</fullName>
    </submittedName>
</protein>
<feature type="compositionally biased region" description="Polar residues" evidence="12">
    <location>
        <begin position="16"/>
        <end position="35"/>
    </location>
</feature>
<dbReference type="Gene3D" id="3.30.710.10">
    <property type="entry name" value="Potassium Channel Kv1.1, Chain A"/>
    <property type="match status" value="1"/>
</dbReference>
<dbReference type="SUPFAM" id="SSF54695">
    <property type="entry name" value="POZ domain"/>
    <property type="match status" value="1"/>
</dbReference>
<keyword evidence="3" id="KW-0633">Potassium transport</keyword>
<feature type="domain" description="Ion transport" evidence="14">
    <location>
        <begin position="429"/>
        <end position="652"/>
    </location>
</feature>
<evidence type="ECO:0000256" key="1">
    <source>
        <dbReference type="ARBA" id="ARBA00004141"/>
    </source>
</evidence>
<keyword evidence="6" id="KW-0851">Voltage-gated channel</keyword>
<evidence type="ECO:0000256" key="7">
    <source>
        <dbReference type="ARBA" id="ARBA00022958"/>
    </source>
</evidence>
<evidence type="ECO:0000256" key="12">
    <source>
        <dbReference type="SAM" id="MobiDB-lite"/>
    </source>
</evidence>
<keyword evidence="8 13" id="KW-1133">Transmembrane helix</keyword>
<keyword evidence="11" id="KW-0407">Ion channel</keyword>
<feature type="transmembrane region" description="Helical" evidence="13">
    <location>
        <begin position="502"/>
        <end position="520"/>
    </location>
</feature>
<comment type="caution">
    <text evidence="16">The sequence shown here is derived from an EMBL/GenBank/DDBJ whole genome shotgun (WGS) entry which is preliminary data.</text>
</comment>
<evidence type="ECO:0000256" key="3">
    <source>
        <dbReference type="ARBA" id="ARBA00022538"/>
    </source>
</evidence>
<evidence type="ECO:0000313" key="16">
    <source>
        <dbReference type="EMBL" id="CAK8679733.1"/>
    </source>
</evidence>
<dbReference type="PANTHER" id="PTHR11537">
    <property type="entry name" value="VOLTAGE-GATED POTASSIUM CHANNEL"/>
    <property type="match status" value="1"/>
</dbReference>
<gene>
    <name evidence="16" type="ORF">CVLEPA_LOCUS9985</name>
</gene>
<evidence type="ECO:0000256" key="11">
    <source>
        <dbReference type="ARBA" id="ARBA00023303"/>
    </source>
</evidence>
<feature type="transmembrane region" description="Helical" evidence="13">
    <location>
        <begin position="599"/>
        <end position="616"/>
    </location>
</feature>
<dbReference type="InterPro" id="IPR027359">
    <property type="entry name" value="Volt_channel_dom_sf"/>
</dbReference>
<feature type="transmembrane region" description="Helical" evidence="13">
    <location>
        <begin position="258"/>
        <end position="278"/>
    </location>
</feature>
<evidence type="ECO:0000256" key="5">
    <source>
        <dbReference type="ARBA" id="ARBA00022826"/>
    </source>
</evidence>
<accession>A0ABP0FJ84</accession>
<evidence type="ECO:0000313" key="17">
    <source>
        <dbReference type="Proteomes" id="UP001642483"/>
    </source>
</evidence>
<evidence type="ECO:0000256" key="10">
    <source>
        <dbReference type="ARBA" id="ARBA00023136"/>
    </source>
</evidence>
<dbReference type="Proteomes" id="UP001642483">
    <property type="component" value="Unassembled WGS sequence"/>
</dbReference>
<evidence type="ECO:0000256" key="2">
    <source>
        <dbReference type="ARBA" id="ARBA00022448"/>
    </source>
</evidence>
<dbReference type="SUPFAM" id="SSF81324">
    <property type="entry name" value="Voltage-gated potassium channels"/>
    <property type="match status" value="1"/>
</dbReference>
<dbReference type="Gene3D" id="1.20.120.350">
    <property type="entry name" value="Voltage-gated potassium channels. Chain C"/>
    <property type="match status" value="2"/>
</dbReference>
<dbReference type="InterPro" id="IPR003972">
    <property type="entry name" value="K_chnl_volt-dep_Kv1"/>
</dbReference>
<feature type="transmembrane region" description="Helical" evidence="13">
    <location>
        <begin position="461"/>
        <end position="481"/>
    </location>
</feature>
<proteinExistence type="predicted"/>
<evidence type="ECO:0000256" key="13">
    <source>
        <dbReference type="SAM" id="Phobius"/>
    </source>
</evidence>
<dbReference type="Pfam" id="PF00520">
    <property type="entry name" value="Ion_trans"/>
    <property type="match status" value="1"/>
</dbReference>
<keyword evidence="4 13" id="KW-0812">Transmembrane</keyword>
<evidence type="ECO:0000259" key="15">
    <source>
        <dbReference type="Pfam" id="PF02214"/>
    </source>
</evidence>
<evidence type="ECO:0000256" key="9">
    <source>
        <dbReference type="ARBA" id="ARBA00023065"/>
    </source>
</evidence>
<evidence type="ECO:0000256" key="6">
    <source>
        <dbReference type="ARBA" id="ARBA00022882"/>
    </source>
</evidence>
<keyword evidence="7" id="KW-0630">Potassium</keyword>
<organism evidence="16 17">
    <name type="scientific">Clavelina lepadiformis</name>
    <name type="common">Light-bulb sea squirt</name>
    <name type="synonym">Ascidia lepadiformis</name>
    <dbReference type="NCBI Taxonomy" id="159417"/>
    <lineage>
        <taxon>Eukaryota</taxon>
        <taxon>Metazoa</taxon>
        <taxon>Chordata</taxon>
        <taxon>Tunicata</taxon>
        <taxon>Ascidiacea</taxon>
        <taxon>Aplousobranchia</taxon>
        <taxon>Clavelinidae</taxon>
        <taxon>Clavelina</taxon>
    </lineage>
</organism>